<gene>
    <name evidence="5" type="ORF">FDA38_22610</name>
</gene>
<dbReference type="Pfam" id="PF00196">
    <property type="entry name" value="GerE"/>
    <property type="match status" value="1"/>
</dbReference>
<dbReference type="SMART" id="SM00421">
    <property type="entry name" value="HTH_LUXR"/>
    <property type="match status" value="1"/>
</dbReference>
<feature type="domain" description="HTH luxR-type" evidence="4">
    <location>
        <begin position="842"/>
        <end position="905"/>
    </location>
</feature>
<dbReference type="RefSeq" id="WP_137256077.1">
    <property type="nucleotide sequence ID" value="NZ_JBHSPQ010000002.1"/>
</dbReference>
<dbReference type="PRINTS" id="PR00038">
    <property type="entry name" value="HTHLUXR"/>
</dbReference>
<dbReference type="GO" id="GO:0006355">
    <property type="term" value="P:regulation of DNA-templated transcription"/>
    <property type="evidence" value="ECO:0007669"/>
    <property type="project" value="InterPro"/>
</dbReference>
<protein>
    <submittedName>
        <fullName evidence="5">LuxR family transcriptional regulator</fullName>
    </submittedName>
</protein>
<dbReference type="PANTHER" id="PTHR16305">
    <property type="entry name" value="TESTICULAR SOLUBLE ADENYLYL CYCLASE"/>
    <property type="match status" value="1"/>
</dbReference>
<dbReference type="InterPro" id="IPR000792">
    <property type="entry name" value="Tscrpt_reg_LuxR_C"/>
</dbReference>
<evidence type="ECO:0000256" key="3">
    <source>
        <dbReference type="SAM" id="MobiDB-lite"/>
    </source>
</evidence>
<evidence type="ECO:0000256" key="1">
    <source>
        <dbReference type="ARBA" id="ARBA00022741"/>
    </source>
</evidence>
<dbReference type="PANTHER" id="PTHR16305:SF35">
    <property type="entry name" value="TRANSCRIPTIONAL ACTIVATOR DOMAIN"/>
    <property type="match status" value="1"/>
</dbReference>
<dbReference type="PROSITE" id="PS50043">
    <property type="entry name" value="HTH_LUXR_2"/>
    <property type="match status" value="1"/>
</dbReference>
<dbReference type="InterPro" id="IPR036388">
    <property type="entry name" value="WH-like_DNA-bd_sf"/>
</dbReference>
<accession>A0A4U3LQD8</accession>
<name>A0A4U3LQD8_9ACTN</name>
<reference evidence="5 6" key="1">
    <citation type="submission" date="2019-04" db="EMBL/GenBank/DDBJ databases">
        <title>Kribbella sp. NEAU-THZ 27 nov., a novel actinomycete isolated from soil.</title>
        <authorList>
            <person name="Duan L."/>
        </authorList>
    </citation>
    <scope>NUCLEOTIDE SEQUENCE [LARGE SCALE GENOMIC DNA]</scope>
    <source>
        <strain evidence="6">NEAU-THZ27</strain>
    </source>
</reference>
<keyword evidence="1" id="KW-0547">Nucleotide-binding</keyword>
<dbReference type="Gene3D" id="3.40.50.300">
    <property type="entry name" value="P-loop containing nucleotide triphosphate hydrolases"/>
    <property type="match status" value="1"/>
</dbReference>
<evidence type="ECO:0000313" key="5">
    <source>
        <dbReference type="EMBL" id="TKK77912.1"/>
    </source>
</evidence>
<dbReference type="SUPFAM" id="SSF46894">
    <property type="entry name" value="C-terminal effector domain of the bipartite response regulators"/>
    <property type="match status" value="1"/>
</dbReference>
<dbReference type="SUPFAM" id="SSF52540">
    <property type="entry name" value="P-loop containing nucleoside triphosphate hydrolases"/>
    <property type="match status" value="1"/>
</dbReference>
<dbReference type="GO" id="GO:0003677">
    <property type="term" value="F:DNA binding"/>
    <property type="evidence" value="ECO:0007669"/>
    <property type="project" value="InterPro"/>
</dbReference>
<dbReference type="InterPro" id="IPR027417">
    <property type="entry name" value="P-loop_NTPase"/>
</dbReference>
<evidence type="ECO:0000256" key="2">
    <source>
        <dbReference type="ARBA" id="ARBA00022840"/>
    </source>
</evidence>
<evidence type="ECO:0000259" key="4">
    <source>
        <dbReference type="PROSITE" id="PS50043"/>
    </source>
</evidence>
<comment type="caution">
    <text evidence="5">The sequence shown here is derived from an EMBL/GenBank/DDBJ whole genome shotgun (WGS) entry which is preliminary data.</text>
</comment>
<organism evidence="5 6">
    <name type="scientific">Kribbella jiaozuonensis</name>
    <dbReference type="NCBI Taxonomy" id="2575441"/>
    <lineage>
        <taxon>Bacteria</taxon>
        <taxon>Bacillati</taxon>
        <taxon>Actinomycetota</taxon>
        <taxon>Actinomycetes</taxon>
        <taxon>Propionibacteriales</taxon>
        <taxon>Kribbellaceae</taxon>
        <taxon>Kribbella</taxon>
    </lineage>
</organism>
<dbReference type="Gene3D" id="1.10.10.10">
    <property type="entry name" value="Winged helix-like DNA-binding domain superfamily/Winged helix DNA-binding domain"/>
    <property type="match status" value="1"/>
</dbReference>
<dbReference type="GO" id="GO:0004016">
    <property type="term" value="F:adenylate cyclase activity"/>
    <property type="evidence" value="ECO:0007669"/>
    <property type="project" value="TreeGrafter"/>
</dbReference>
<dbReference type="OrthoDB" id="3202170at2"/>
<dbReference type="Proteomes" id="UP000305836">
    <property type="component" value="Unassembled WGS sequence"/>
</dbReference>
<evidence type="ECO:0000313" key="6">
    <source>
        <dbReference type="Proteomes" id="UP000305836"/>
    </source>
</evidence>
<proteinExistence type="predicted"/>
<dbReference type="GO" id="GO:0005737">
    <property type="term" value="C:cytoplasm"/>
    <property type="evidence" value="ECO:0007669"/>
    <property type="project" value="TreeGrafter"/>
</dbReference>
<keyword evidence="2" id="KW-0067">ATP-binding</keyword>
<dbReference type="GO" id="GO:0005524">
    <property type="term" value="F:ATP binding"/>
    <property type="evidence" value="ECO:0007669"/>
    <property type="project" value="UniProtKB-KW"/>
</dbReference>
<dbReference type="InterPro" id="IPR041664">
    <property type="entry name" value="AAA_16"/>
</dbReference>
<dbReference type="AlphaFoldDB" id="A0A4U3LQD8"/>
<dbReference type="EMBL" id="SZPZ01000003">
    <property type="protein sequence ID" value="TKK77912.1"/>
    <property type="molecule type" value="Genomic_DNA"/>
</dbReference>
<sequence length="905" mass="96298">MLPPHRSLELTGRDAERDALDQLVAAVCSGESRALVLSGEAGVGKTALMDHLAAQAHRGQVVRVSGVQSEMELAFAALHQVCAPALGLLDRVPAPQAEALRTVFGISAGPPPDMFLIGLGVLSLLAEAAVDQPLLCLVDDQQWLDRCSAQILSFVARRLGAESLGLVFATREVGPILQGLPEYQIGGLRDADARSLLDAVLTVPIDAQVRNQLVAEAHGNPLALLELPRGLTPAQLAGGFGLPGASGIEESFVQRVTAMPAETRRLLLLAAAEPSGDDALVRRAAVRLGIDPQAAAPATDAGLAEFANRIRFRHPLVRSAAYCSASAAEQREVHQALAAETDAEADPDRRAWHRAQGAAGPDEEIAEELERSAGRAQARSGFAATAAFLQRSAALTIDPVKRAGRALAAAQAELQTGAFDSAAELLAMAEGEQLSELQRARADLVHAQLAFLTNRGNDAPQLMLKAARRLEKVDVVLARTTYLDALSAAIFAGHLATPDGDVLAVAQEAAAAPQPAVTRSVDLLLEGSALYYRDGYAASAPTLHKALAGFGPGLSVEEELQLLWMAATTALRLWDADRWAELSRRHVQLVRQTGVLSDVALALTSLAYVSVFAGDLEAAASLTDEAEAANEVTGGKLAPYGRLALAAFRGDRSETLALAEATKRDGSRRGEGIGVAFADWASAVLANGLGRYQDALDAAQRSAEDRSIILVHSELVEAAVRTGAIDTAHRAAQTLQEMATATGTDWALGVSARCRAMVTAGETAEGLYREAITHLEKTALKVELARAQLLYGEWLRRERRRTDAREYLRTAHSGFEAMGLAGFADRARRELQAAGGTARKRVVPTRTELTAQEAQIARMARDGLSNPEIATRLFISARTVQYHLRKVFSKLEIASRSQLDQVLPR</sequence>
<dbReference type="InterPro" id="IPR016032">
    <property type="entry name" value="Sig_transdc_resp-reg_C-effctor"/>
</dbReference>
<keyword evidence="6" id="KW-1185">Reference proteome</keyword>
<dbReference type="Pfam" id="PF13191">
    <property type="entry name" value="AAA_16"/>
    <property type="match status" value="1"/>
</dbReference>
<dbReference type="CDD" id="cd06170">
    <property type="entry name" value="LuxR_C_like"/>
    <property type="match status" value="1"/>
</dbReference>
<feature type="region of interest" description="Disordered" evidence="3">
    <location>
        <begin position="339"/>
        <end position="362"/>
    </location>
</feature>